<dbReference type="GO" id="GO:0016763">
    <property type="term" value="F:pentosyltransferase activity"/>
    <property type="evidence" value="ECO:0007669"/>
    <property type="project" value="UniProtKB-ARBA"/>
</dbReference>
<evidence type="ECO:0000256" key="3">
    <source>
        <dbReference type="ARBA" id="ARBA00023180"/>
    </source>
</evidence>
<comment type="caution">
    <text evidence="6">The sequence shown here is derived from an EMBL/GenBank/DDBJ whole genome shotgun (WGS) entry which is preliminary data.</text>
</comment>
<name>A0A835XQ60_9CHLO</name>
<dbReference type="InterPro" id="IPR049625">
    <property type="entry name" value="Glyco_transf_61_cat"/>
</dbReference>
<keyword evidence="4" id="KW-0472">Membrane</keyword>
<protein>
    <recommendedName>
        <fullName evidence="5">Glycosyltransferase 61 catalytic domain-containing protein</fullName>
    </recommendedName>
</protein>
<feature type="domain" description="Glycosyltransferase 61 catalytic" evidence="5">
    <location>
        <begin position="302"/>
        <end position="464"/>
    </location>
</feature>
<evidence type="ECO:0000259" key="5">
    <source>
        <dbReference type="Pfam" id="PF04577"/>
    </source>
</evidence>
<dbReference type="OrthoDB" id="529273at2759"/>
<keyword evidence="3" id="KW-0325">Glycoprotein</keyword>
<keyword evidence="4" id="KW-0812">Transmembrane</keyword>
<gene>
    <name evidence="6" type="ORF">HYH03_015056</name>
</gene>
<evidence type="ECO:0000313" key="7">
    <source>
        <dbReference type="Proteomes" id="UP000612055"/>
    </source>
</evidence>
<evidence type="ECO:0000256" key="1">
    <source>
        <dbReference type="ARBA" id="ARBA00022676"/>
    </source>
</evidence>
<keyword evidence="2" id="KW-0808">Transferase</keyword>
<dbReference type="EMBL" id="JAEHOE010000115">
    <property type="protein sequence ID" value="KAG2486231.1"/>
    <property type="molecule type" value="Genomic_DNA"/>
</dbReference>
<dbReference type="Proteomes" id="UP000612055">
    <property type="component" value="Unassembled WGS sequence"/>
</dbReference>
<dbReference type="GO" id="GO:0005794">
    <property type="term" value="C:Golgi apparatus"/>
    <property type="evidence" value="ECO:0007669"/>
    <property type="project" value="UniProtKB-ARBA"/>
</dbReference>
<evidence type="ECO:0000256" key="2">
    <source>
        <dbReference type="ARBA" id="ARBA00022679"/>
    </source>
</evidence>
<organism evidence="6 7">
    <name type="scientific">Edaphochlamys debaryana</name>
    <dbReference type="NCBI Taxonomy" id="47281"/>
    <lineage>
        <taxon>Eukaryota</taxon>
        <taxon>Viridiplantae</taxon>
        <taxon>Chlorophyta</taxon>
        <taxon>core chlorophytes</taxon>
        <taxon>Chlorophyceae</taxon>
        <taxon>CS clade</taxon>
        <taxon>Chlamydomonadales</taxon>
        <taxon>Chlamydomonadales incertae sedis</taxon>
        <taxon>Edaphochlamys</taxon>
    </lineage>
</organism>
<dbReference type="Pfam" id="PF04577">
    <property type="entry name" value="Glyco_transf_61"/>
    <property type="match status" value="1"/>
</dbReference>
<keyword evidence="1" id="KW-0328">Glycosyltransferase</keyword>
<evidence type="ECO:0000313" key="6">
    <source>
        <dbReference type="EMBL" id="KAG2486231.1"/>
    </source>
</evidence>
<dbReference type="AlphaFoldDB" id="A0A835XQ60"/>
<sequence length="544" mass="61654">MARIDERWDPVQDYGQQLYHLEELPATWKGRLRACCSPRRAAACGCTALLALLLITFSFHSVTRTTHKVHEEQQPFAINVEQTSSVTAIPASRGHNASSDAWRPLILTRCLPGDHNRSAPCLVGHVPGLVYGEELLYPDFRIRLPSFYDHEHRATWMRCLQYNRKWRRGKIVMGTDQLEGWIYYLGQRGQNLVYEHVSYVGTPVIGVWRDDACMSWRSHEHVTAFPHTPRSDDRPPSEVDAIFVGSPDNNSFQHFLDRVALMLAQTAHLAQGRGEPDWKYVASRAERGGSPVRELWSLLVPGFGADTHLLQPGTWGAKELYEEFMGDQPLGYERPKPGADFRYFVYPCQTPLIHPYLHQLPSEIMIRAAGVDPAAVKPPRERKVVAFFVREGSRRWHNEAQCVAAVRSLLRRRRRGEVLEAFRAENVTSIAAVIRHMARYKLVVGAHGGAMANIAFLQPGTAVVEICPVRRYTNRAGVMYYEAAAVRNLPYWAVMATNTTADFEILHQPCTPVKWAVRDALERQDAGLAPVLEPFSQGVTFNRR</sequence>
<keyword evidence="4" id="KW-1133">Transmembrane helix</keyword>
<dbReference type="PANTHER" id="PTHR20961">
    <property type="entry name" value="GLYCOSYLTRANSFERASE"/>
    <property type="match status" value="1"/>
</dbReference>
<dbReference type="InterPro" id="IPR007657">
    <property type="entry name" value="Glycosyltransferase_61"/>
</dbReference>
<feature type="transmembrane region" description="Helical" evidence="4">
    <location>
        <begin position="41"/>
        <end position="59"/>
    </location>
</feature>
<accession>A0A835XQ60</accession>
<proteinExistence type="predicted"/>
<reference evidence="6" key="1">
    <citation type="journal article" date="2020" name="bioRxiv">
        <title>Comparative genomics of Chlamydomonas.</title>
        <authorList>
            <person name="Craig R.J."/>
            <person name="Hasan A.R."/>
            <person name="Ness R.W."/>
            <person name="Keightley P.D."/>
        </authorList>
    </citation>
    <scope>NUCLEOTIDE SEQUENCE</scope>
    <source>
        <strain evidence="6">CCAP 11/70</strain>
    </source>
</reference>
<evidence type="ECO:0000256" key="4">
    <source>
        <dbReference type="SAM" id="Phobius"/>
    </source>
</evidence>
<keyword evidence="7" id="KW-1185">Reference proteome</keyword>